<evidence type="ECO:0000259" key="6">
    <source>
        <dbReference type="Pfam" id="PF00609"/>
    </source>
</evidence>
<keyword evidence="2" id="KW-0547">Nucleotide-binding</keyword>
<dbReference type="InterPro" id="IPR016064">
    <property type="entry name" value="NAD/diacylglycerol_kinase_sf"/>
</dbReference>
<evidence type="ECO:0000256" key="3">
    <source>
        <dbReference type="ARBA" id="ARBA00022777"/>
    </source>
</evidence>
<keyword evidence="8" id="KW-1185">Reference proteome</keyword>
<dbReference type="InterPro" id="IPR037607">
    <property type="entry name" value="DGK"/>
</dbReference>
<evidence type="ECO:0000256" key="2">
    <source>
        <dbReference type="ARBA" id="ARBA00022741"/>
    </source>
</evidence>
<dbReference type="Proteomes" id="UP001189429">
    <property type="component" value="Unassembled WGS sequence"/>
</dbReference>
<feature type="domain" description="Diacylglycerol kinase accessory" evidence="6">
    <location>
        <begin position="432"/>
        <end position="476"/>
    </location>
</feature>
<evidence type="ECO:0000256" key="5">
    <source>
        <dbReference type="SAM" id="MobiDB-lite"/>
    </source>
</evidence>
<protein>
    <recommendedName>
        <fullName evidence="6">Diacylglycerol kinase accessory domain-containing protein</fullName>
    </recommendedName>
</protein>
<keyword evidence="4" id="KW-0067">ATP-binding</keyword>
<organism evidence="7 8">
    <name type="scientific">Prorocentrum cordatum</name>
    <dbReference type="NCBI Taxonomy" id="2364126"/>
    <lineage>
        <taxon>Eukaryota</taxon>
        <taxon>Sar</taxon>
        <taxon>Alveolata</taxon>
        <taxon>Dinophyceae</taxon>
        <taxon>Prorocentrales</taxon>
        <taxon>Prorocentraceae</taxon>
        <taxon>Prorocentrum</taxon>
    </lineage>
</organism>
<evidence type="ECO:0000256" key="4">
    <source>
        <dbReference type="ARBA" id="ARBA00022840"/>
    </source>
</evidence>
<dbReference type="EMBL" id="CAUYUJ010005281">
    <property type="protein sequence ID" value="CAK0813056.1"/>
    <property type="molecule type" value="Genomic_DNA"/>
</dbReference>
<proteinExistence type="predicted"/>
<dbReference type="Pfam" id="PF00609">
    <property type="entry name" value="DAGK_acc"/>
    <property type="match status" value="1"/>
</dbReference>
<dbReference type="SUPFAM" id="SSF111331">
    <property type="entry name" value="NAD kinase/diacylglycerol kinase-like"/>
    <property type="match status" value="1"/>
</dbReference>
<dbReference type="InterPro" id="IPR000756">
    <property type="entry name" value="Diacylglycerol_kin_accessory"/>
</dbReference>
<evidence type="ECO:0000256" key="1">
    <source>
        <dbReference type="ARBA" id="ARBA00022679"/>
    </source>
</evidence>
<reference evidence="7" key="1">
    <citation type="submission" date="2023-10" db="EMBL/GenBank/DDBJ databases">
        <authorList>
            <person name="Chen Y."/>
            <person name="Shah S."/>
            <person name="Dougan E. K."/>
            <person name="Thang M."/>
            <person name="Chan C."/>
        </authorList>
    </citation>
    <scope>NUCLEOTIDE SEQUENCE [LARGE SCALE GENOMIC DNA]</scope>
</reference>
<accession>A0ABN9R6D7</accession>
<sequence>MFAKYSTLALHNGGTAAQRSRAHQLLLAALAYASFSSAEAGRVLRSDWDWWWRTPDHHTDPFIASVLSDAAFSRSGPSSSEKLQMAEHTIQSTFPVVGSLTGATQRAALTLLGLDYSIPRPRTVFDEWKSKHFVPPGVANVSAVATAICLFVNPKSGGRKGEELLHLEQDADVGRAHQFSFHLDADGPPTVSANVTVLLFDITDACSRWAGKLGRRELCESTAFLALRARPAAPAAGGRAARFGLALRQRSRWRRGAAGLRRRQGARGPGAQPPCLRGPRAVRRACRCRGRRRHRDLAARGAAGGGAGNPVRVPVGVIPLGTGNDLSRQLGTLAGAPRCSGAGSAEAPEITPPSGRLVGPDMGAFMEVMAKFALAPATEFDLWEAVVDVHEAGRLEEVKRKEGEAEARLEPMGHNCRRRAEDGRCLQMRHSMINYASLGFESLIGLEFEKWRSERSDTSQLRNKLKYAELGLRYTMPGIMGSESRDFPGLRYQSLSSFMRSLQDGAPRSQARGGSSVLESSRGVSRESSQASEAAVSGEMQRARGQMQRSNSTGPACDPTGSEYSSMVFMNVECIMGGERKWPRDVPVQPSFDDQKLEALAFTSPVSMKLANGFGVPGFLASTCAVGQYGRPHATFLPGVTTAFQVDGEFYAASDIKSFELQFNQRVELLRLGKAQAYYKAPSIIWGA</sequence>
<gene>
    <name evidence="7" type="ORF">PCOR1329_LOCUS17117</name>
</gene>
<feature type="region of interest" description="Disordered" evidence="5">
    <location>
        <begin position="502"/>
        <end position="560"/>
    </location>
</feature>
<evidence type="ECO:0000313" key="7">
    <source>
        <dbReference type="EMBL" id="CAK0813056.1"/>
    </source>
</evidence>
<keyword evidence="3" id="KW-0418">Kinase</keyword>
<name>A0ABN9R6D7_9DINO</name>
<comment type="caution">
    <text evidence="7">The sequence shown here is derived from an EMBL/GenBank/DDBJ whole genome shotgun (WGS) entry which is preliminary data.</text>
</comment>
<feature type="compositionally biased region" description="Polar residues" evidence="5">
    <location>
        <begin position="517"/>
        <end position="532"/>
    </location>
</feature>
<keyword evidence="1" id="KW-0808">Transferase</keyword>
<evidence type="ECO:0000313" key="8">
    <source>
        <dbReference type="Proteomes" id="UP001189429"/>
    </source>
</evidence>
<dbReference type="PANTHER" id="PTHR11255">
    <property type="entry name" value="DIACYLGLYCEROL KINASE"/>
    <property type="match status" value="1"/>
</dbReference>